<dbReference type="Proteomes" id="UP000094527">
    <property type="component" value="Unassembled WGS sequence"/>
</dbReference>
<evidence type="ECO:0000313" key="8">
    <source>
        <dbReference type="EMBL" id="ODM91433.1"/>
    </source>
</evidence>
<evidence type="ECO:0000313" key="9">
    <source>
        <dbReference type="Proteomes" id="UP000094527"/>
    </source>
</evidence>
<feature type="domain" description="C2H2-type" evidence="7">
    <location>
        <begin position="375"/>
        <end position="403"/>
    </location>
</feature>
<keyword evidence="9" id="KW-1185">Reference proteome</keyword>
<sequence>MQSQLKWRNSLPDVKIERIPTPKSCRNSNTDEQSEHQLEETEEDFIQAASLEEDYDMDEASIILPSPGPYSPRVSETDPLSDVPSTPSSVPVENHNEDNHSSLKRSEKIRVGMKKRIKRWVTKVKETYAKDEVDDKQDEDYIPEESESECTTSTKARKKPKTVIFFDCPLTKIGSGETYKCSKCDGIVKNTFDNLRAHVVKEHTDRIVCSQCGEHFGTMRNLKSHLAKHGKIRQPTPKSPCLICGRPTSVIKMKHHVWTHYSEEEKAASLARGERPPDERKTKHSFKCDLCSKSFCYMKRLESHVKEKHDGPTPPKKKKLCPVCGEEVNNLVQHSKTHKSYDERKFVCVLCDKKFGTQYALHQHKFNVHSDEKPIQCELCGKNFKTESNLKDHHKHIHVNGKVYQCGSCPRNFIQRFYYEKHLVNKHGVVTQLLEDGPDEQELKLEGTAATS</sequence>
<dbReference type="InterPro" id="IPR036236">
    <property type="entry name" value="Znf_C2H2_sf"/>
</dbReference>
<dbReference type="AlphaFoldDB" id="A0A1D2MER5"/>
<feature type="domain" description="C2H2-type" evidence="7">
    <location>
        <begin position="207"/>
        <end position="234"/>
    </location>
</feature>
<proteinExistence type="predicted"/>
<comment type="caution">
    <text evidence="8">The sequence shown here is derived from an EMBL/GenBank/DDBJ whole genome shotgun (WGS) entry which is preliminary data.</text>
</comment>
<evidence type="ECO:0000259" key="7">
    <source>
        <dbReference type="PROSITE" id="PS50157"/>
    </source>
</evidence>
<organism evidence="8 9">
    <name type="scientific">Orchesella cincta</name>
    <name type="common">Springtail</name>
    <name type="synonym">Podura cincta</name>
    <dbReference type="NCBI Taxonomy" id="48709"/>
    <lineage>
        <taxon>Eukaryota</taxon>
        <taxon>Metazoa</taxon>
        <taxon>Ecdysozoa</taxon>
        <taxon>Arthropoda</taxon>
        <taxon>Hexapoda</taxon>
        <taxon>Collembola</taxon>
        <taxon>Entomobryomorpha</taxon>
        <taxon>Entomobryoidea</taxon>
        <taxon>Orchesellidae</taxon>
        <taxon>Orchesellinae</taxon>
        <taxon>Orchesella</taxon>
    </lineage>
</organism>
<feature type="region of interest" description="Disordered" evidence="6">
    <location>
        <begin position="1"/>
        <end position="106"/>
    </location>
</feature>
<dbReference type="STRING" id="48709.A0A1D2MER5"/>
<dbReference type="PROSITE" id="PS50157">
    <property type="entry name" value="ZINC_FINGER_C2H2_2"/>
    <property type="match status" value="4"/>
</dbReference>
<feature type="domain" description="C2H2-type" evidence="7">
    <location>
        <begin position="286"/>
        <end position="314"/>
    </location>
</feature>
<keyword evidence="4" id="KW-0862">Zinc</keyword>
<dbReference type="GO" id="GO:0008270">
    <property type="term" value="F:zinc ion binding"/>
    <property type="evidence" value="ECO:0007669"/>
    <property type="project" value="UniProtKB-KW"/>
</dbReference>
<feature type="compositionally biased region" description="Acidic residues" evidence="6">
    <location>
        <begin position="40"/>
        <end position="59"/>
    </location>
</feature>
<evidence type="ECO:0000256" key="1">
    <source>
        <dbReference type="ARBA" id="ARBA00022723"/>
    </source>
</evidence>
<dbReference type="EMBL" id="LJIJ01001546">
    <property type="protein sequence ID" value="ODM91433.1"/>
    <property type="molecule type" value="Genomic_DNA"/>
</dbReference>
<dbReference type="GO" id="GO:0005634">
    <property type="term" value="C:nucleus"/>
    <property type="evidence" value="ECO:0007669"/>
    <property type="project" value="TreeGrafter"/>
</dbReference>
<dbReference type="GO" id="GO:0000981">
    <property type="term" value="F:DNA-binding transcription factor activity, RNA polymerase II-specific"/>
    <property type="evidence" value="ECO:0007669"/>
    <property type="project" value="TreeGrafter"/>
</dbReference>
<dbReference type="Gene3D" id="3.30.160.60">
    <property type="entry name" value="Classic Zinc Finger"/>
    <property type="match status" value="3"/>
</dbReference>
<protein>
    <submittedName>
        <fullName evidence="8">Putative zinc finger protein</fullName>
    </submittedName>
</protein>
<name>A0A1D2MER5_ORCCI</name>
<dbReference type="GO" id="GO:0000977">
    <property type="term" value="F:RNA polymerase II transcription regulatory region sequence-specific DNA binding"/>
    <property type="evidence" value="ECO:0007669"/>
    <property type="project" value="TreeGrafter"/>
</dbReference>
<feature type="compositionally biased region" description="Low complexity" evidence="6">
    <location>
        <begin position="77"/>
        <end position="92"/>
    </location>
</feature>
<evidence type="ECO:0000256" key="6">
    <source>
        <dbReference type="SAM" id="MobiDB-lite"/>
    </source>
</evidence>
<evidence type="ECO:0000256" key="4">
    <source>
        <dbReference type="ARBA" id="ARBA00022833"/>
    </source>
</evidence>
<feature type="domain" description="C2H2-type" evidence="7">
    <location>
        <begin position="346"/>
        <end position="374"/>
    </location>
</feature>
<dbReference type="SMART" id="SM00355">
    <property type="entry name" value="ZnF_C2H2"/>
    <property type="match status" value="7"/>
</dbReference>
<dbReference type="InterPro" id="IPR013087">
    <property type="entry name" value="Znf_C2H2_type"/>
</dbReference>
<keyword evidence="2" id="KW-0677">Repeat</keyword>
<accession>A0A1D2MER5</accession>
<dbReference type="PROSITE" id="PS00028">
    <property type="entry name" value="ZINC_FINGER_C2H2_1"/>
    <property type="match status" value="5"/>
</dbReference>
<evidence type="ECO:0000256" key="2">
    <source>
        <dbReference type="ARBA" id="ARBA00022737"/>
    </source>
</evidence>
<reference evidence="8 9" key="1">
    <citation type="journal article" date="2016" name="Genome Biol. Evol.">
        <title>Gene Family Evolution Reflects Adaptation to Soil Environmental Stressors in the Genome of the Collembolan Orchesella cincta.</title>
        <authorList>
            <person name="Faddeeva-Vakhrusheva A."/>
            <person name="Derks M.F."/>
            <person name="Anvar S.Y."/>
            <person name="Agamennone V."/>
            <person name="Suring W."/>
            <person name="Smit S."/>
            <person name="van Straalen N.M."/>
            <person name="Roelofs D."/>
        </authorList>
    </citation>
    <scope>NUCLEOTIDE SEQUENCE [LARGE SCALE GENOMIC DNA]</scope>
    <source>
        <tissue evidence="8">Mixed pool</tissue>
    </source>
</reference>
<dbReference type="SUPFAM" id="SSF57667">
    <property type="entry name" value="beta-beta-alpha zinc fingers"/>
    <property type="match status" value="3"/>
</dbReference>
<keyword evidence="3 5" id="KW-0863">Zinc-finger</keyword>
<dbReference type="Pfam" id="PF00096">
    <property type="entry name" value="zf-C2H2"/>
    <property type="match status" value="2"/>
</dbReference>
<dbReference type="OrthoDB" id="6077919at2759"/>
<keyword evidence="1" id="KW-0479">Metal-binding</keyword>
<feature type="compositionally biased region" description="Basic and acidic residues" evidence="6">
    <location>
        <begin position="94"/>
        <end position="106"/>
    </location>
</feature>
<dbReference type="PANTHER" id="PTHR24409:SF295">
    <property type="entry name" value="AZ2-RELATED"/>
    <property type="match status" value="1"/>
</dbReference>
<dbReference type="PANTHER" id="PTHR24409">
    <property type="entry name" value="ZINC FINGER PROTEIN 142"/>
    <property type="match status" value="1"/>
</dbReference>
<evidence type="ECO:0000256" key="5">
    <source>
        <dbReference type="PROSITE-ProRule" id="PRU00042"/>
    </source>
</evidence>
<evidence type="ECO:0000256" key="3">
    <source>
        <dbReference type="ARBA" id="ARBA00022771"/>
    </source>
</evidence>
<gene>
    <name evidence="8" type="ORF">Ocin01_15247</name>
</gene>